<protein>
    <recommendedName>
        <fullName evidence="5">Extracellular matrix protein</fullName>
    </recommendedName>
</protein>
<feature type="region of interest" description="Disordered" evidence="1">
    <location>
        <begin position="98"/>
        <end position="200"/>
    </location>
</feature>
<feature type="signal peptide" evidence="2">
    <location>
        <begin position="1"/>
        <end position="17"/>
    </location>
</feature>
<keyword evidence="4" id="KW-1185">Reference proteome</keyword>
<proteinExistence type="predicted"/>
<feature type="chain" id="PRO_5043006299" description="Extracellular matrix protein" evidence="2">
    <location>
        <begin position="18"/>
        <end position="220"/>
    </location>
</feature>
<sequence length="220" mass="22640">MKFYFGAVLAFAASVFAKPILLNSDYEVQEDVPFTLRWSDAQGAVTITLMTGTDPEHLKKVTDIVSGVTDSSYTFTPADLPSGTYAFRITDESGESNYSPQFEYSGTGTLPSSTSLSSSASASSTSASVSSTSSSSSTSESSSTSTTSSSSSSSSTESSSTSSESTSTSSTFTTTTTVAPTTTRAQTSATTAPANTNNGQRFASPLALVLVTVAALVFFN</sequence>
<dbReference type="Proteomes" id="UP001303760">
    <property type="component" value="Unassembled WGS sequence"/>
</dbReference>
<gene>
    <name evidence="3" type="ORF">C8A03DRAFT_13933</name>
</gene>
<accession>A0AAN7HCF8</accession>
<dbReference type="PANTHER" id="PTHR40633">
    <property type="entry name" value="MATRIX PROTEIN, PUTATIVE (AFU_ORTHOLOGUE AFUA_8G05410)-RELATED"/>
    <property type="match status" value="1"/>
</dbReference>
<reference evidence="3" key="2">
    <citation type="submission" date="2023-05" db="EMBL/GenBank/DDBJ databases">
        <authorList>
            <consortium name="Lawrence Berkeley National Laboratory"/>
            <person name="Steindorff A."/>
            <person name="Hensen N."/>
            <person name="Bonometti L."/>
            <person name="Westerberg I."/>
            <person name="Brannstrom I.O."/>
            <person name="Guillou S."/>
            <person name="Cros-Aarteil S."/>
            <person name="Calhoun S."/>
            <person name="Haridas S."/>
            <person name="Kuo A."/>
            <person name="Mondo S."/>
            <person name="Pangilinan J."/>
            <person name="Riley R."/>
            <person name="Labutti K."/>
            <person name="Andreopoulos B."/>
            <person name="Lipzen A."/>
            <person name="Chen C."/>
            <person name="Yanf M."/>
            <person name="Daum C."/>
            <person name="Ng V."/>
            <person name="Clum A."/>
            <person name="Ohm R."/>
            <person name="Martin F."/>
            <person name="Silar P."/>
            <person name="Natvig D."/>
            <person name="Lalanne C."/>
            <person name="Gautier V."/>
            <person name="Ament-Velasquez S.L."/>
            <person name="Kruys A."/>
            <person name="Hutchinson M.I."/>
            <person name="Powell A.J."/>
            <person name="Barry K."/>
            <person name="Miller A.N."/>
            <person name="Grigoriev I.V."/>
            <person name="Debuchy R."/>
            <person name="Gladieux P."/>
            <person name="Thoren M.H."/>
            <person name="Johannesson H."/>
        </authorList>
    </citation>
    <scope>NUCLEOTIDE SEQUENCE</scope>
    <source>
        <strain evidence="3">CBS 532.94</strain>
    </source>
</reference>
<dbReference type="AlphaFoldDB" id="A0AAN7HCF8"/>
<dbReference type="EMBL" id="MU860057">
    <property type="protein sequence ID" value="KAK4239687.1"/>
    <property type="molecule type" value="Genomic_DNA"/>
</dbReference>
<keyword evidence="2" id="KW-0732">Signal</keyword>
<dbReference type="InterPro" id="IPR052982">
    <property type="entry name" value="SRP1/TIP1-like"/>
</dbReference>
<evidence type="ECO:0008006" key="5">
    <source>
        <dbReference type="Google" id="ProtNLM"/>
    </source>
</evidence>
<dbReference type="PANTHER" id="PTHR40633:SF1">
    <property type="entry name" value="GPI ANCHORED SERINE-THREONINE RICH PROTEIN (AFU_ORTHOLOGUE AFUA_1G03630)"/>
    <property type="match status" value="1"/>
</dbReference>
<evidence type="ECO:0000313" key="4">
    <source>
        <dbReference type="Proteomes" id="UP001303760"/>
    </source>
</evidence>
<dbReference type="InterPro" id="IPR013783">
    <property type="entry name" value="Ig-like_fold"/>
</dbReference>
<organism evidence="3 4">
    <name type="scientific">Achaetomium macrosporum</name>
    <dbReference type="NCBI Taxonomy" id="79813"/>
    <lineage>
        <taxon>Eukaryota</taxon>
        <taxon>Fungi</taxon>
        <taxon>Dikarya</taxon>
        <taxon>Ascomycota</taxon>
        <taxon>Pezizomycotina</taxon>
        <taxon>Sordariomycetes</taxon>
        <taxon>Sordariomycetidae</taxon>
        <taxon>Sordariales</taxon>
        <taxon>Chaetomiaceae</taxon>
        <taxon>Achaetomium</taxon>
    </lineage>
</organism>
<evidence type="ECO:0000256" key="2">
    <source>
        <dbReference type="SAM" id="SignalP"/>
    </source>
</evidence>
<name>A0AAN7HCF8_9PEZI</name>
<evidence type="ECO:0000313" key="3">
    <source>
        <dbReference type="EMBL" id="KAK4239687.1"/>
    </source>
</evidence>
<comment type="caution">
    <text evidence="3">The sequence shown here is derived from an EMBL/GenBank/DDBJ whole genome shotgun (WGS) entry which is preliminary data.</text>
</comment>
<reference evidence="3" key="1">
    <citation type="journal article" date="2023" name="Mol. Phylogenet. Evol.">
        <title>Genome-scale phylogeny and comparative genomics of the fungal order Sordariales.</title>
        <authorList>
            <person name="Hensen N."/>
            <person name="Bonometti L."/>
            <person name="Westerberg I."/>
            <person name="Brannstrom I.O."/>
            <person name="Guillou S."/>
            <person name="Cros-Aarteil S."/>
            <person name="Calhoun S."/>
            <person name="Haridas S."/>
            <person name="Kuo A."/>
            <person name="Mondo S."/>
            <person name="Pangilinan J."/>
            <person name="Riley R."/>
            <person name="LaButti K."/>
            <person name="Andreopoulos B."/>
            <person name="Lipzen A."/>
            <person name="Chen C."/>
            <person name="Yan M."/>
            <person name="Daum C."/>
            <person name="Ng V."/>
            <person name="Clum A."/>
            <person name="Steindorff A."/>
            <person name="Ohm R.A."/>
            <person name="Martin F."/>
            <person name="Silar P."/>
            <person name="Natvig D.O."/>
            <person name="Lalanne C."/>
            <person name="Gautier V."/>
            <person name="Ament-Velasquez S.L."/>
            <person name="Kruys A."/>
            <person name="Hutchinson M.I."/>
            <person name="Powell A.J."/>
            <person name="Barry K."/>
            <person name="Miller A.N."/>
            <person name="Grigoriev I.V."/>
            <person name="Debuchy R."/>
            <person name="Gladieux P."/>
            <person name="Hiltunen Thoren M."/>
            <person name="Johannesson H."/>
        </authorList>
    </citation>
    <scope>NUCLEOTIDE SEQUENCE</scope>
    <source>
        <strain evidence="3">CBS 532.94</strain>
    </source>
</reference>
<evidence type="ECO:0000256" key="1">
    <source>
        <dbReference type="SAM" id="MobiDB-lite"/>
    </source>
</evidence>
<feature type="compositionally biased region" description="Low complexity" evidence="1">
    <location>
        <begin position="105"/>
        <end position="198"/>
    </location>
</feature>
<dbReference type="Gene3D" id="2.60.40.10">
    <property type="entry name" value="Immunoglobulins"/>
    <property type="match status" value="1"/>
</dbReference>